<proteinExistence type="inferred from homology"/>
<reference evidence="7" key="1">
    <citation type="submission" date="2021-02" db="EMBL/GenBank/DDBJ databases">
        <title>Fulvivirga sp. S481 isolated from sea water.</title>
        <authorList>
            <person name="Bae S.S."/>
            <person name="Baek K."/>
        </authorList>
    </citation>
    <scope>NUCLEOTIDE SEQUENCE</scope>
    <source>
        <strain evidence="7">S481</strain>
    </source>
</reference>
<dbReference type="SUPFAM" id="SSF48013">
    <property type="entry name" value="NusB-like"/>
    <property type="match status" value="1"/>
</dbReference>
<dbReference type="RefSeq" id="WP_205722591.1">
    <property type="nucleotide sequence ID" value="NZ_CP070608.1"/>
</dbReference>
<evidence type="ECO:0000256" key="2">
    <source>
        <dbReference type="ARBA" id="ARBA00022814"/>
    </source>
</evidence>
<dbReference type="EMBL" id="CP070608">
    <property type="protein sequence ID" value="QSE98083.1"/>
    <property type="molecule type" value="Genomic_DNA"/>
</dbReference>
<dbReference type="GO" id="GO:0005829">
    <property type="term" value="C:cytosol"/>
    <property type="evidence" value="ECO:0007669"/>
    <property type="project" value="TreeGrafter"/>
</dbReference>
<comment type="similarity">
    <text evidence="1">Belongs to the NusB family.</text>
</comment>
<dbReference type="InterPro" id="IPR011605">
    <property type="entry name" value="NusB_fam"/>
</dbReference>
<dbReference type="InterPro" id="IPR006027">
    <property type="entry name" value="NusB_RsmB_TIM44"/>
</dbReference>
<feature type="domain" description="NusB/RsmB/TIM44" evidence="6">
    <location>
        <begin position="258"/>
        <end position="358"/>
    </location>
</feature>
<evidence type="ECO:0000256" key="5">
    <source>
        <dbReference type="ARBA" id="ARBA00023163"/>
    </source>
</evidence>
<keyword evidence="3" id="KW-0694">RNA-binding</keyword>
<name>A0A974WGI3_9BACT</name>
<dbReference type="PANTHER" id="PTHR11078:SF3">
    <property type="entry name" value="ANTITERMINATION NUSB DOMAIN-CONTAINING PROTEIN"/>
    <property type="match status" value="1"/>
</dbReference>
<keyword evidence="2" id="KW-0889">Transcription antitermination</keyword>
<evidence type="ECO:0000256" key="1">
    <source>
        <dbReference type="ARBA" id="ARBA00005952"/>
    </source>
</evidence>
<sequence length="379" mass="44552">MLNRRTLRIKAMQTLFAYKQSQEANYALALDFIAETFSPDLNSMEVQDKEQLKKDKAEASKIFKTHFEEKDYQAEADNNIESVVEEAIRDYHKRNLKDQKHFNKTMIQEAEKIVDRYILILLLIVEFADLAEKDHKLNQTTFVKNLLIKAIRFNKSVETLSLRRNLNWSNETDHLRQWFKDILKTDEKYKEYVKLENASFKDDQEIVLHIAKNIIFKNELIEGFMEESDINWDEDRAIIKSLVTKTLKSIPEEDVNEEFELQELSYNWEDDKTFFQKLFEESIKVEEAYNSLIAEKTKNWDIERIAATDKVIIEMAIAEMINFPSIPVKVTINEYIEVAKRYSTPKSKVFINGVLDVIAGELENRGVIRKSGRGLIDNK</sequence>
<dbReference type="Gene3D" id="1.10.940.10">
    <property type="entry name" value="NusB-like"/>
    <property type="match status" value="1"/>
</dbReference>
<keyword evidence="5" id="KW-0804">Transcription</keyword>
<organism evidence="7 8">
    <name type="scientific">Fulvivirga lutea</name>
    <dbReference type="NCBI Taxonomy" id="2810512"/>
    <lineage>
        <taxon>Bacteria</taxon>
        <taxon>Pseudomonadati</taxon>
        <taxon>Bacteroidota</taxon>
        <taxon>Cytophagia</taxon>
        <taxon>Cytophagales</taxon>
        <taxon>Fulvivirgaceae</taxon>
        <taxon>Fulvivirga</taxon>
    </lineage>
</organism>
<dbReference type="GO" id="GO:0003723">
    <property type="term" value="F:RNA binding"/>
    <property type="evidence" value="ECO:0007669"/>
    <property type="project" value="UniProtKB-KW"/>
</dbReference>
<accession>A0A974WGI3</accession>
<evidence type="ECO:0000313" key="8">
    <source>
        <dbReference type="Proteomes" id="UP000662783"/>
    </source>
</evidence>
<dbReference type="GO" id="GO:0031564">
    <property type="term" value="P:transcription antitermination"/>
    <property type="evidence" value="ECO:0007669"/>
    <property type="project" value="UniProtKB-KW"/>
</dbReference>
<evidence type="ECO:0000256" key="3">
    <source>
        <dbReference type="ARBA" id="ARBA00022884"/>
    </source>
</evidence>
<gene>
    <name evidence="7" type="primary">nusB</name>
    <name evidence="7" type="ORF">JR347_03100</name>
</gene>
<dbReference type="InterPro" id="IPR035926">
    <property type="entry name" value="NusB-like_sf"/>
</dbReference>
<dbReference type="KEGG" id="fuv:JR347_03100"/>
<evidence type="ECO:0000313" key="7">
    <source>
        <dbReference type="EMBL" id="QSE98083.1"/>
    </source>
</evidence>
<dbReference type="PANTHER" id="PTHR11078">
    <property type="entry name" value="N UTILIZATION SUBSTANCE PROTEIN B-RELATED"/>
    <property type="match status" value="1"/>
</dbReference>
<protein>
    <submittedName>
        <fullName evidence="7">Transcription antitermination factor NusB</fullName>
    </submittedName>
</protein>
<evidence type="ECO:0000256" key="4">
    <source>
        <dbReference type="ARBA" id="ARBA00023015"/>
    </source>
</evidence>
<dbReference type="NCBIfam" id="TIGR01951">
    <property type="entry name" value="nusB"/>
    <property type="match status" value="1"/>
</dbReference>
<dbReference type="Pfam" id="PF01029">
    <property type="entry name" value="NusB"/>
    <property type="match status" value="1"/>
</dbReference>
<dbReference type="Proteomes" id="UP000662783">
    <property type="component" value="Chromosome"/>
</dbReference>
<evidence type="ECO:0000259" key="6">
    <source>
        <dbReference type="Pfam" id="PF01029"/>
    </source>
</evidence>
<dbReference type="GO" id="GO:0006353">
    <property type="term" value="P:DNA-templated transcription termination"/>
    <property type="evidence" value="ECO:0007669"/>
    <property type="project" value="InterPro"/>
</dbReference>
<keyword evidence="8" id="KW-1185">Reference proteome</keyword>
<keyword evidence="4" id="KW-0805">Transcription regulation</keyword>
<dbReference type="AlphaFoldDB" id="A0A974WGI3"/>